<feature type="domain" description="GGDEF" evidence="5">
    <location>
        <begin position="462"/>
        <end position="599"/>
    </location>
</feature>
<gene>
    <name evidence="6" type="ORF">ABNW52_12905</name>
</gene>
<dbReference type="InterPro" id="IPR050469">
    <property type="entry name" value="Diguanylate_Cyclase"/>
</dbReference>
<keyword evidence="3" id="KW-0175">Coiled coil</keyword>
<name>A0ABV1M724_9NEIS</name>
<dbReference type="InterPro" id="IPR043128">
    <property type="entry name" value="Rev_trsase/Diguanyl_cyclase"/>
</dbReference>
<dbReference type="PROSITE" id="PS50887">
    <property type="entry name" value="GGDEF"/>
    <property type="match status" value="1"/>
</dbReference>
<dbReference type="InterPro" id="IPR000160">
    <property type="entry name" value="GGDEF_dom"/>
</dbReference>
<dbReference type="Proteomes" id="UP001433638">
    <property type="component" value="Unassembled WGS sequence"/>
</dbReference>
<dbReference type="Gene3D" id="3.30.70.270">
    <property type="match status" value="1"/>
</dbReference>
<accession>A0ABV1M724</accession>
<sequence length="601" mass="67939">MTLSKPLNQQLLQRALLFSAAFCTLALLLHLSLGYRAKQQQLADIPQRIELQLMPMLAQSVWDVDQSATQQLLRDLLQQDGIRQISLRNNQGAVLQELGSGDDVSHVIELPVQSRRTGDQPLGLLHIGLSQTALEQQLWRDSLFTLLELLAGLVGLTLLCYHFQQRRILQPLQQLHGRMLPAANLDDAADEMASLTQALQQLQQQQHGYEATHQQQERELARHRDHLAELVAMRTAELEHLSRFQHLISELSTRFIHLPLQEQHQAVDSALERIGTLLEVDRCYLFRVTPEMTIHDNQEWCASGVKSTADFYEDYPISESLWFVPQLLRQQQLAFSSLDEIPQEGHHERERFAEHGIQSIAVVTLSHQGQLLGFVGCDAVSRPRAWLDKELSLLRLVGEMLCNVLLRKQHMEELDIAQHALAQANSKLESIANTDGLTGLANRRLFDQRKQLEFTAACALKQPLSLLLLDVDLFKAYNDCFGHLEGDQCLRQLAHELQQQFPQEEQLVARIGGEEFAVLLPRTAASNASQLAEQLRQRVWQLAIPHMASAVSTYVTISIGVASLDLARHDSIDDLLAEADSRLYQAKHQGRNRVIGPDDSH</sequence>
<dbReference type="SUPFAM" id="SSF55073">
    <property type="entry name" value="Nucleotide cyclase"/>
    <property type="match status" value="1"/>
</dbReference>
<keyword evidence="6" id="KW-0808">Transferase</keyword>
<reference evidence="6" key="1">
    <citation type="submission" date="2024-06" db="EMBL/GenBank/DDBJ databases">
        <title>Genome sequence of Vogesella sp. MAHUQ-64.</title>
        <authorList>
            <person name="Huq M.A."/>
        </authorList>
    </citation>
    <scope>NUCLEOTIDE SEQUENCE</scope>
    <source>
        <strain evidence="6">MAHUQ-64</strain>
    </source>
</reference>
<dbReference type="EMBL" id="JBEFLD010000006">
    <property type="protein sequence ID" value="MEQ6291510.1"/>
    <property type="molecule type" value="Genomic_DNA"/>
</dbReference>
<dbReference type="SMART" id="SM00267">
    <property type="entry name" value="GGDEF"/>
    <property type="match status" value="1"/>
</dbReference>
<evidence type="ECO:0000256" key="4">
    <source>
        <dbReference type="SAM" id="Phobius"/>
    </source>
</evidence>
<dbReference type="SUPFAM" id="SSF55781">
    <property type="entry name" value="GAF domain-like"/>
    <property type="match status" value="1"/>
</dbReference>
<evidence type="ECO:0000259" key="5">
    <source>
        <dbReference type="PROSITE" id="PS50887"/>
    </source>
</evidence>
<feature type="coiled-coil region" evidence="3">
    <location>
        <begin position="185"/>
        <end position="233"/>
    </location>
</feature>
<dbReference type="InterPro" id="IPR003018">
    <property type="entry name" value="GAF"/>
</dbReference>
<dbReference type="PANTHER" id="PTHR45138">
    <property type="entry name" value="REGULATORY COMPONENTS OF SENSORY TRANSDUCTION SYSTEM"/>
    <property type="match status" value="1"/>
</dbReference>
<keyword evidence="4" id="KW-0812">Transmembrane</keyword>
<dbReference type="Pfam" id="PF01590">
    <property type="entry name" value="GAF"/>
    <property type="match status" value="1"/>
</dbReference>
<feature type="coiled-coil region" evidence="3">
    <location>
        <begin position="407"/>
        <end position="434"/>
    </location>
</feature>
<evidence type="ECO:0000256" key="3">
    <source>
        <dbReference type="SAM" id="Coils"/>
    </source>
</evidence>
<evidence type="ECO:0000313" key="6">
    <source>
        <dbReference type="EMBL" id="MEQ6291510.1"/>
    </source>
</evidence>
<evidence type="ECO:0000313" key="7">
    <source>
        <dbReference type="Proteomes" id="UP001433638"/>
    </source>
</evidence>
<keyword evidence="4" id="KW-1133">Transmembrane helix</keyword>
<keyword evidence="6" id="KW-0548">Nucleotidyltransferase</keyword>
<protein>
    <recommendedName>
        <fullName evidence="1">diguanylate cyclase</fullName>
        <ecNumber evidence="1">2.7.7.65</ecNumber>
    </recommendedName>
</protein>
<keyword evidence="7" id="KW-1185">Reference proteome</keyword>
<comment type="catalytic activity">
    <reaction evidence="2">
        <text>2 GTP = 3',3'-c-di-GMP + 2 diphosphate</text>
        <dbReference type="Rhea" id="RHEA:24898"/>
        <dbReference type="ChEBI" id="CHEBI:33019"/>
        <dbReference type="ChEBI" id="CHEBI:37565"/>
        <dbReference type="ChEBI" id="CHEBI:58805"/>
        <dbReference type="EC" id="2.7.7.65"/>
    </reaction>
</comment>
<feature type="transmembrane region" description="Helical" evidence="4">
    <location>
        <begin position="143"/>
        <end position="163"/>
    </location>
</feature>
<dbReference type="SMART" id="SM00065">
    <property type="entry name" value="GAF"/>
    <property type="match status" value="1"/>
</dbReference>
<dbReference type="CDD" id="cd01949">
    <property type="entry name" value="GGDEF"/>
    <property type="match status" value="1"/>
</dbReference>
<organism evidence="6 7">
    <name type="scientific">Vogesella oryzagri</name>
    <dbReference type="NCBI Taxonomy" id="3160864"/>
    <lineage>
        <taxon>Bacteria</taxon>
        <taxon>Pseudomonadati</taxon>
        <taxon>Pseudomonadota</taxon>
        <taxon>Betaproteobacteria</taxon>
        <taxon>Neisseriales</taxon>
        <taxon>Chromobacteriaceae</taxon>
        <taxon>Vogesella</taxon>
    </lineage>
</organism>
<dbReference type="InterPro" id="IPR029016">
    <property type="entry name" value="GAF-like_dom_sf"/>
</dbReference>
<proteinExistence type="predicted"/>
<dbReference type="InterPro" id="IPR029787">
    <property type="entry name" value="Nucleotide_cyclase"/>
</dbReference>
<dbReference type="Gene3D" id="3.30.450.40">
    <property type="match status" value="1"/>
</dbReference>
<evidence type="ECO:0000256" key="1">
    <source>
        <dbReference type="ARBA" id="ARBA00012528"/>
    </source>
</evidence>
<evidence type="ECO:0000256" key="2">
    <source>
        <dbReference type="ARBA" id="ARBA00034247"/>
    </source>
</evidence>
<dbReference type="Pfam" id="PF00990">
    <property type="entry name" value="GGDEF"/>
    <property type="match status" value="1"/>
</dbReference>
<dbReference type="PANTHER" id="PTHR45138:SF9">
    <property type="entry name" value="DIGUANYLATE CYCLASE DGCM-RELATED"/>
    <property type="match status" value="1"/>
</dbReference>
<dbReference type="EC" id="2.7.7.65" evidence="1"/>
<comment type="caution">
    <text evidence="6">The sequence shown here is derived from an EMBL/GenBank/DDBJ whole genome shotgun (WGS) entry which is preliminary data.</text>
</comment>
<dbReference type="RefSeq" id="WP_349588466.1">
    <property type="nucleotide sequence ID" value="NZ_JBEFLD010000006.1"/>
</dbReference>
<dbReference type="NCBIfam" id="TIGR00254">
    <property type="entry name" value="GGDEF"/>
    <property type="match status" value="1"/>
</dbReference>
<keyword evidence="4" id="KW-0472">Membrane</keyword>
<dbReference type="GO" id="GO:0052621">
    <property type="term" value="F:diguanylate cyclase activity"/>
    <property type="evidence" value="ECO:0007669"/>
    <property type="project" value="UniProtKB-EC"/>
</dbReference>